<feature type="region of interest" description="Disordered" evidence="1">
    <location>
        <begin position="190"/>
        <end position="217"/>
    </location>
</feature>
<feature type="region of interest" description="Disordered" evidence="1">
    <location>
        <begin position="118"/>
        <end position="178"/>
    </location>
</feature>
<proteinExistence type="predicted"/>
<evidence type="ECO:0000313" key="3">
    <source>
        <dbReference type="EMBL" id="KAK9948566.1"/>
    </source>
</evidence>
<keyword evidence="4" id="KW-1185">Reference proteome</keyword>
<comment type="caution">
    <text evidence="3">The sequence shown here is derived from an EMBL/GenBank/DDBJ whole genome shotgun (WGS) entry which is preliminary data.</text>
</comment>
<keyword evidence="2" id="KW-0472">Membrane</keyword>
<dbReference type="EMBL" id="JBEDUW010000001">
    <property type="protein sequence ID" value="KAK9948566.1"/>
    <property type="molecule type" value="Genomic_DNA"/>
</dbReference>
<dbReference type="PANTHER" id="PTHR33640">
    <property type="entry name" value="TRANSMEMBRANE PROTEIN"/>
    <property type="match status" value="1"/>
</dbReference>
<name>A0AAW1YIW1_RUBAR</name>
<protein>
    <submittedName>
        <fullName evidence="3">Uncharacterized protein</fullName>
    </submittedName>
</protein>
<feature type="compositionally biased region" description="Acidic residues" evidence="1">
    <location>
        <begin position="207"/>
        <end position="217"/>
    </location>
</feature>
<keyword evidence="2" id="KW-1133">Transmembrane helix</keyword>
<dbReference type="AlphaFoldDB" id="A0AAW1YIW1"/>
<organism evidence="3 4">
    <name type="scientific">Rubus argutus</name>
    <name type="common">Southern blackberry</name>
    <dbReference type="NCBI Taxonomy" id="59490"/>
    <lineage>
        <taxon>Eukaryota</taxon>
        <taxon>Viridiplantae</taxon>
        <taxon>Streptophyta</taxon>
        <taxon>Embryophyta</taxon>
        <taxon>Tracheophyta</taxon>
        <taxon>Spermatophyta</taxon>
        <taxon>Magnoliopsida</taxon>
        <taxon>eudicotyledons</taxon>
        <taxon>Gunneridae</taxon>
        <taxon>Pentapetalae</taxon>
        <taxon>rosids</taxon>
        <taxon>fabids</taxon>
        <taxon>Rosales</taxon>
        <taxon>Rosaceae</taxon>
        <taxon>Rosoideae</taxon>
        <taxon>Rosoideae incertae sedis</taxon>
        <taxon>Rubus</taxon>
    </lineage>
</organism>
<evidence type="ECO:0000313" key="4">
    <source>
        <dbReference type="Proteomes" id="UP001457282"/>
    </source>
</evidence>
<dbReference type="PANTHER" id="PTHR33640:SF3">
    <property type="entry name" value="DUF4408 DOMAIN-CONTAINING PROTEIN"/>
    <property type="match status" value="1"/>
</dbReference>
<accession>A0AAW1YIW1</accession>
<dbReference type="Proteomes" id="UP001457282">
    <property type="component" value="Unassembled WGS sequence"/>
</dbReference>
<feature type="transmembrane region" description="Helical" evidence="2">
    <location>
        <begin position="29"/>
        <end position="47"/>
    </location>
</feature>
<evidence type="ECO:0000256" key="2">
    <source>
        <dbReference type="SAM" id="Phobius"/>
    </source>
</evidence>
<gene>
    <name evidence="3" type="ORF">M0R45_004135</name>
</gene>
<sequence>MESCNFDNVKAEKARAMRRYNRLQTIARLFRLAELFVGAFLLSWTFARLPFALRISRDYLRLLSGVVSSPLFVFLVCNVIIVSLVAKSRHVTTSAPQDPDHDFQTRLYQEFAENCAKSESGNDAVNAEEEEEEVVYQDKQIISEVNEADPKPETESESSDSDSGLEFPKAIRRTKSEKFESVNIPAKLRRSETEDCRKMLRSGQETVPEDPEDDLSNEEFRRSIEAFIEKQKRFHHQEESLAIVLQNQS</sequence>
<feature type="transmembrane region" description="Helical" evidence="2">
    <location>
        <begin position="59"/>
        <end position="86"/>
    </location>
</feature>
<keyword evidence="2" id="KW-0812">Transmembrane</keyword>
<reference evidence="3 4" key="1">
    <citation type="journal article" date="2023" name="G3 (Bethesda)">
        <title>A chromosome-length genome assembly and annotation of blackberry (Rubus argutus, cv. 'Hillquist').</title>
        <authorList>
            <person name="Bruna T."/>
            <person name="Aryal R."/>
            <person name="Dudchenko O."/>
            <person name="Sargent D.J."/>
            <person name="Mead D."/>
            <person name="Buti M."/>
            <person name="Cavallini A."/>
            <person name="Hytonen T."/>
            <person name="Andres J."/>
            <person name="Pham M."/>
            <person name="Weisz D."/>
            <person name="Mascagni F."/>
            <person name="Usai G."/>
            <person name="Natali L."/>
            <person name="Bassil N."/>
            <person name="Fernandez G.E."/>
            <person name="Lomsadze A."/>
            <person name="Armour M."/>
            <person name="Olukolu B."/>
            <person name="Poorten T."/>
            <person name="Britton C."/>
            <person name="Davik J."/>
            <person name="Ashrafi H."/>
            <person name="Aiden E.L."/>
            <person name="Borodovsky M."/>
            <person name="Worthington M."/>
        </authorList>
    </citation>
    <scope>NUCLEOTIDE SEQUENCE [LARGE SCALE GENOMIC DNA]</scope>
    <source>
        <strain evidence="3">PI 553951</strain>
    </source>
</reference>
<evidence type="ECO:0000256" key="1">
    <source>
        <dbReference type="SAM" id="MobiDB-lite"/>
    </source>
</evidence>
<feature type="compositionally biased region" description="Acidic residues" evidence="1">
    <location>
        <begin position="126"/>
        <end position="135"/>
    </location>
</feature>